<evidence type="ECO:0000256" key="2">
    <source>
        <dbReference type="ARBA" id="ARBA00022801"/>
    </source>
</evidence>
<dbReference type="GO" id="GO:0072330">
    <property type="term" value="P:monocarboxylic acid biosynthetic process"/>
    <property type="evidence" value="ECO:0007669"/>
    <property type="project" value="UniProtKB-ARBA"/>
</dbReference>
<accession>S7ZBQ6</accession>
<dbReference type="Proteomes" id="UP000019376">
    <property type="component" value="Unassembled WGS sequence"/>
</dbReference>
<dbReference type="GO" id="GO:0017000">
    <property type="term" value="P:antibiotic biosynthetic process"/>
    <property type="evidence" value="ECO:0007669"/>
    <property type="project" value="UniProtKB-ARBA"/>
</dbReference>
<dbReference type="Gene3D" id="2.120.10.30">
    <property type="entry name" value="TolB, C-terminal domain"/>
    <property type="match status" value="1"/>
</dbReference>
<feature type="domain" description="Peptidase S9 prolyl oligopeptidase catalytic" evidence="5">
    <location>
        <begin position="440"/>
        <end position="659"/>
    </location>
</feature>
<reference evidence="6 7" key="1">
    <citation type="journal article" date="2013" name="PLoS ONE">
        <title>Genomic and secretomic analyses reveal unique features of the lignocellulolytic enzyme system of Penicillium decumbens.</title>
        <authorList>
            <person name="Liu G."/>
            <person name="Zhang L."/>
            <person name="Wei X."/>
            <person name="Zou G."/>
            <person name="Qin Y."/>
            <person name="Ma L."/>
            <person name="Li J."/>
            <person name="Zheng H."/>
            <person name="Wang S."/>
            <person name="Wang C."/>
            <person name="Xun L."/>
            <person name="Zhao G.-P."/>
            <person name="Zhou Z."/>
            <person name="Qu Y."/>
        </authorList>
    </citation>
    <scope>NUCLEOTIDE SEQUENCE [LARGE SCALE GENOMIC DNA]</scope>
    <source>
        <strain evidence="7">114-2 / CGMCC 5302</strain>
    </source>
</reference>
<evidence type="ECO:0000259" key="5">
    <source>
        <dbReference type="Pfam" id="PF00326"/>
    </source>
</evidence>
<dbReference type="InterPro" id="IPR011042">
    <property type="entry name" value="6-blade_b-propeller_TolB-like"/>
</dbReference>
<dbReference type="Pfam" id="PF07676">
    <property type="entry name" value="PD40"/>
    <property type="match status" value="1"/>
</dbReference>
<dbReference type="Pfam" id="PF00326">
    <property type="entry name" value="Peptidase_S9"/>
    <property type="match status" value="1"/>
</dbReference>
<gene>
    <name evidence="6" type="ORF">PDE_02613</name>
</gene>
<dbReference type="GO" id="GO:0006508">
    <property type="term" value="P:proteolysis"/>
    <property type="evidence" value="ECO:0007669"/>
    <property type="project" value="InterPro"/>
</dbReference>
<name>S7ZBQ6_PENO1</name>
<keyword evidence="2" id="KW-0378">Hydrolase</keyword>
<dbReference type="InterPro" id="IPR011659">
    <property type="entry name" value="WD40"/>
</dbReference>
<keyword evidence="7" id="KW-1185">Reference proteome</keyword>
<dbReference type="InterPro" id="IPR001375">
    <property type="entry name" value="Peptidase_S9_cat"/>
</dbReference>
<dbReference type="SUPFAM" id="SSF53474">
    <property type="entry name" value="alpha/beta-Hydrolases"/>
    <property type="match status" value="1"/>
</dbReference>
<dbReference type="AlphaFoldDB" id="S7ZBQ6"/>
<dbReference type="PhylomeDB" id="S7ZBQ6"/>
<organism evidence="6 7">
    <name type="scientific">Penicillium oxalicum (strain 114-2 / CGMCC 5302)</name>
    <name type="common">Penicillium decumbens</name>
    <dbReference type="NCBI Taxonomy" id="933388"/>
    <lineage>
        <taxon>Eukaryota</taxon>
        <taxon>Fungi</taxon>
        <taxon>Dikarya</taxon>
        <taxon>Ascomycota</taxon>
        <taxon>Pezizomycotina</taxon>
        <taxon>Eurotiomycetes</taxon>
        <taxon>Eurotiomycetidae</taxon>
        <taxon>Eurotiales</taxon>
        <taxon>Aspergillaceae</taxon>
        <taxon>Penicillium</taxon>
    </lineage>
</organism>
<protein>
    <recommendedName>
        <fullName evidence="4">Dipeptidyl-peptidase V</fullName>
    </recommendedName>
</protein>
<evidence type="ECO:0000313" key="7">
    <source>
        <dbReference type="Proteomes" id="UP000019376"/>
    </source>
</evidence>
<keyword evidence="3" id="KW-0645">Protease</keyword>
<dbReference type="SUPFAM" id="SSF82171">
    <property type="entry name" value="DPP6 N-terminal domain-like"/>
    <property type="match status" value="1"/>
</dbReference>
<dbReference type="PANTHER" id="PTHR42776:SF27">
    <property type="entry name" value="DIPEPTIDYL PEPTIDASE FAMILY MEMBER 6"/>
    <property type="match status" value="1"/>
</dbReference>
<sequence>MTSHRGHKLDVSLEALADLQVPGDISISPDGTRLVYSLQAYSKKGEHATSSIWIAQIGVENSSRQLTSGLFHDEQPHWSPAGGIIAFKSDRHRPGQSSAIYLLSIDGGGEAYAVTPAEAEKPIVAFQWNATGTEIAFTSADEKTDEQAAREKAKDDPTVWGLHLKYHRLRIVNVASRQVRTIVSGRKHVHDFTWSPDAQVICFVAHEDPDINSPWLHGATVSFVQPSGKELHKTAHFPGLISQLRWGHEGVYFIAGHVPEHILTSLSLYKLDLEACTYTEHQDGDERHCCITIRNSRSCLSYRVQRSLADEFYLIDGGAHTLVFHDKCEMIAFDLVKTPDNGTVLAMTKGDGSHPEEIYSISEPAGLVRLSAHNSSIAALGISRSWSFSTHAADEYSLDGMMYVPSTYDVADGPLPTILIPHGGPYWRITTGFAVCHCLEAPVLVSQGYAVLCPNYRGGSSRGEEHAAYAHGGVGTVDYTDCIDVLRHAIDKGWVDPSRVVIGGWSQGGFLSYFAATRADFQFRGAICGAGISEWTSMAMRSDAFRMQAELVGGAPWDVQKTRSGATSPQGEPWQKTADSRNASALWHMRHAKTPVLILHGENDVRVPVEQAIAFYRACLQNGVLVDMVTYPREGHFISERRHLVDMWTRMRDFCKLHLQ</sequence>
<proteinExistence type="inferred from homology"/>
<dbReference type="EMBL" id="KB644410">
    <property type="protein sequence ID" value="EPS27669.1"/>
    <property type="molecule type" value="Genomic_DNA"/>
</dbReference>
<dbReference type="GO" id="GO:0004252">
    <property type="term" value="F:serine-type endopeptidase activity"/>
    <property type="evidence" value="ECO:0007669"/>
    <property type="project" value="TreeGrafter"/>
</dbReference>
<dbReference type="PANTHER" id="PTHR42776">
    <property type="entry name" value="SERINE PEPTIDASE S9 FAMILY MEMBER"/>
    <property type="match status" value="1"/>
</dbReference>
<evidence type="ECO:0000256" key="3">
    <source>
        <dbReference type="ARBA" id="ARBA00022825"/>
    </source>
</evidence>
<comment type="similarity">
    <text evidence="1">Belongs to the peptidase S9C family.</text>
</comment>
<evidence type="ECO:0000256" key="1">
    <source>
        <dbReference type="ARBA" id="ARBA00010040"/>
    </source>
</evidence>
<dbReference type="HOGENOM" id="CLU_008615_2_0_1"/>
<dbReference type="Gene3D" id="3.40.50.1820">
    <property type="entry name" value="alpha/beta hydrolase"/>
    <property type="match status" value="1"/>
</dbReference>
<dbReference type="eggNOG" id="KOG2100">
    <property type="taxonomic scope" value="Eukaryota"/>
</dbReference>
<keyword evidence="3" id="KW-0720">Serine protease</keyword>
<evidence type="ECO:0000313" key="6">
    <source>
        <dbReference type="EMBL" id="EPS27669.1"/>
    </source>
</evidence>
<dbReference type="STRING" id="933388.S7ZBQ6"/>
<dbReference type="OrthoDB" id="43744at2759"/>
<dbReference type="InterPro" id="IPR029058">
    <property type="entry name" value="AB_hydrolase_fold"/>
</dbReference>
<evidence type="ECO:0000256" key="4">
    <source>
        <dbReference type="ARBA" id="ARBA00032829"/>
    </source>
</evidence>